<sequence length="529" mass="55786">MGRELGKVQQQNSSRRIISNQSSSSSSSSSSVSSQVKMRQPLLDARWTSVLYTLVASLTYVTAGTMVGWSSGSIHRSGASLPLLDNWSISLAATPAIVISVTACVVHRCYRWVGTKAFLLTATVLASGSSALDAYGTCFWSASVARVLAGIAAGIALTLVPSYVDEFGACGQRRPPLDVLLATAFPFGVLLRFGADLLPYPTDPHWNAVRWAALPTCAFLGLLFLPESARYLCATGRVSQAAALLQRTHEPTDQPALQELLARWQQPAPGLLEAVQRQANLTLLIPLLGLFAFQACVGALPMLFYLADLLALAGHRPAASSPQAAALVAATLTATVALTHYLPGGQRHRRPLLALSALGLAVAALALGWHCHAQRTRSPAHTEPLTDWPLYGFALLYAAYGAGFHRLPGALLAAEATDENLAALRALATAVRWFAVYLTVRLLPVLLRTIGLGWVLWNVALVALSAAGLALLCLPGQDAYAHKALPGATRSTASSVSSSSSAAAADSRHPTPPYWPTAPPSGTVGPELV</sequence>
<dbReference type="PANTHER" id="PTHR48021">
    <property type="match status" value="1"/>
</dbReference>
<dbReference type="AlphaFoldDB" id="A0A182N0A5"/>
<feature type="transmembrane region" description="Helical" evidence="6">
    <location>
        <begin position="421"/>
        <end position="440"/>
    </location>
</feature>
<organism evidence="7 8">
    <name type="scientific">Anopheles dirus</name>
    <dbReference type="NCBI Taxonomy" id="7168"/>
    <lineage>
        <taxon>Eukaryota</taxon>
        <taxon>Metazoa</taxon>
        <taxon>Ecdysozoa</taxon>
        <taxon>Arthropoda</taxon>
        <taxon>Hexapoda</taxon>
        <taxon>Insecta</taxon>
        <taxon>Pterygota</taxon>
        <taxon>Neoptera</taxon>
        <taxon>Endopterygota</taxon>
        <taxon>Diptera</taxon>
        <taxon>Nematocera</taxon>
        <taxon>Culicoidea</taxon>
        <taxon>Culicidae</taxon>
        <taxon>Anophelinae</taxon>
        <taxon>Anopheles</taxon>
    </lineage>
</organism>
<feature type="transmembrane region" description="Helical" evidence="6">
    <location>
        <begin position="390"/>
        <end position="414"/>
    </location>
</feature>
<evidence type="ECO:0000256" key="1">
    <source>
        <dbReference type="ARBA" id="ARBA00004370"/>
    </source>
</evidence>
<feature type="transmembrane region" description="Helical" evidence="6">
    <location>
        <begin position="352"/>
        <end position="370"/>
    </location>
</feature>
<dbReference type="Proteomes" id="UP000075884">
    <property type="component" value="Unassembled WGS sequence"/>
</dbReference>
<keyword evidence="8" id="KW-1185">Reference proteome</keyword>
<feature type="transmembrane region" description="Helical" evidence="6">
    <location>
        <begin position="118"/>
        <end position="137"/>
    </location>
</feature>
<keyword evidence="4 6" id="KW-0472">Membrane</keyword>
<dbReference type="InterPro" id="IPR036259">
    <property type="entry name" value="MFS_trans_sf"/>
</dbReference>
<dbReference type="PANTHER" id="PTHR48021:SF96">
    <property type="entry name" value="FACILITATED TREHALOSE TRANSPORTER TRET1-1-RELATED"/>
    <property type="match status" value="1"/>
</dbReference>
<dbReference type="EnsemblMetazoa" id="ADIR001060-RA">
    <property type="protein sequence ID" value="ADIR001060-PA"/>
    <property type="gene ID" value="ADIR001060"/>
</dbReference>
<feature type="transmembrane region" description="Helical" evidence="6">
    <location>
        <begin position="47"/>
        <end position="67"/>
    </location>
</feature>
<feature type="transmembrane region" description="Helical" evidence="6">
    <location>
        <begin position="281"/>
        <end position="304"/>
    </location>
</feature>
<dbReference type="VEuPathDB" id="VectorBase:ADIR001060"/>
<reference evidence="7" key="2">
    <citation type="submission" date="2020-05" db="UniProtKB">
        <authorList>
            <consortium name="EnsemblMetazoa"/>
        </authorList>
    </citation>
    <scope>IDENTIFICATION</scope>
    <source>
        <strain evidence="7">WRAIR2</strain>
    </source>
</reference>
<feature type="transmembrane region" description="Helical" evidence="6">
    <location>
        <begin position="324"/>
        <end position="343"/>
    </location>
</feature>
<evidence type="ECO:0000313" key="8">
    <source>
        <dbReference type="Proteomes" id="UP000075884"/>
    </source>
</evidence>
<feature type="transmembrane region" description="Helical" evidence="6">
    <location>
        <begin position="87"/>
        <end position="106"/>
    </location>
</feature>
<evidence type="ECO:0000256" key="5">
    <source>
        <dbReference type="SAM" id="MobiDB-lite"/>
    </source>
</evidence>
<feature type="transmembrane region" description="Helical" evidence="6">
    <location>
        <begin position="452"/>
        <end position="474"/>
    </location>
</feature>
<proteinExistence type="predicted"/>
<feature type="region of interest" description="Disordered" evidence="5">
    <location>
        <begin position="1"/>
        <end position="33"/>
    </location>
</feature>
<evidence type="ECO:0000256" key="4">
    <source>
        <dbReference type="ARBA" id="ARBA00023136"/>
    </source>
</evidence>
<feature type="region of interest" description="Disordered" evidence="5">
    <location>
        <begin position="492"/>
        <end position="529"/>
    </location>
</feature>
<dbReference type="GO" id="GO:0022857">
    <property type="term" value="F:transmembrane transporter activity"/>
    <property type="evidence" value="ECO:0007669"/>
    <property type="project" value="InterPro"/>
</dbReference>
<feature type="compositionally biased region" description="Pro residues" evidence="5">
    <location>
        <begin position="510"/>
        <end position="519"/>
    </location>
</feature>
<feature type="compositionally biased region" description="Low complexity" evidence="5">
    <location>
        <begin position="492"/>
        <end position="505"/>
    </location>
</feature>
<dbReference type="InterPro" id="IPR005828">
    <property type="entry name" value="MFS_sugar_transport-like"/>
</dbReference>
<accession>A0A182N0A5</accession>
<feature type="transmembrane region" description="Helical" evidence="6">
    <location>
        <begin position="143"/>
        <end position="164"/>
    </location>
</feature>
<evidence type="ECO:0000256" key="3">
    <source>
        <dbReference type="ARBA" id="ARBA00022989"/>
    </source>
</evidence>
<evidence type="ECO:0000256" key="2">
    <source>
        <dbReference type="ARBA" id="ARBA00022692"/>
    </source>
</evidence>
<keyword evidence="3 6" id="KW-1133">Transmembrane helix</keyword>
<dbReference type="Gene3D" id="1.20.1250.20">
    <property type="entry name" value="MFS general substrate transporter like domains"/>
    <property type="match status" value="1"/>
</dbReference>
<dbReference type="SUPFAM" id="SSF103473">
    <property type="entry name" value="MFS general substrate transporter"/>
    <property type="match status" value="1"/>
</dbReference>
<dbReference type="Pfam" id="PF00083">
    <property type="entry name" value="Sugar_tr"/>
    <property type="match status" value="1"/>
</dbReference>
<reference evidence="8" key="1">
    <citation type="submission" date="2013-03" db="EMBL/GenBank/DDBJ databases">
        <title>The Genome Sequence of Anopheles dirus WRAIR2.</title>
        <authorList>
            <consortium name="The Broad Institute Genomics Platform"/>
            <person name="Neafsey D.E."/>
            <person name="Walton C."/>
            <person name="Walker B."/>
            <person name="Young S.K."/>
            <person name="Zeng Q."/>
            <person name="Gargeya S."/>
            <person name="Fitzgerald M."/>
            <person name="Haas B."/>
            <person name="Abouelleil A."/>
            <person name="Allen A.W."/>
            <person name="Alvarado L."/>
            <person name="Arachchi H.M."/>
            <person name="Berlin A.M."/>
            <person name="Chapman S.B."/>
            <person name="Gainer-Dewar J."/>
            <person name="Goldberg J."/>
            <person name="Griggs A."/>
            <person name="Gujja S."/>
            <person name="Hansen M."/>
            <person name="Howarth C."/>
            <person name="Imamovic A."/>
            <person name="Ireland A."/>
            <person name="Larimer J."/>
            <person name="McCowan C."/>
            <person name="Murphy C."/>
            <person name="Pearson M."/>
            <person name="Poon T.W."/>
            <person name="Priest M."/>
            <person name="Roberts A."/>
            <person name="Saif S."/>
            <person name="Shea T."/>
            <person name="Sisk P."/>
            <person name="Sykes S."/>
            <person name="Wortman J."/>
            <person name="Nusbaum C."/>
            <person name="Birren B."/>
        </authorList>
    </citation>
    <scope>NUCLEOTIDE SEQUENCE [LARGE SCALE GENOMIC DNA]</scope>
    <source>
        <strain evidence="8">WRAIR2</strain>
    </source>
</reference>
<protein>
    <recommendedName>
        <fullName evidence="9">Major facilitator superfamily (MFS) profile domain-containing protein</fullName>
    </recommendedName>
</protein>
<dbReference type="InterPro" id="IPR050549">
    <property type="entry name" value="MFS_Trehalose_Transporter"/>
</dbReference>
<name>A0A182N0A5_9DIPT</name>
<feature type="compositionally biased region" description="Low complexity" evidence="5">
    <location>
        <begin position="8"/>
        <end position="33"/>
    </location>
</feature>
<evidence type="ECO:0008006" key="9">
    <source>
        <dbReference type="Google" id="ProtNLM"/>
    </source>
</evidence>
<dbReference type="GO" id="GO:0016020">
    <property type="term" value="C:membrane"/>
    <property type="evidence" value="ECO:0007669"/>
    <property type="project" value="UniProtKB-SubCell"/>
</dbReference>
<feature type="transmembrane region" description="Helical" evidence="6">
    <location>
        <begin position="207"/>
        <end position="225"/>
    </location>
</feature>
<evidence type="ECO:0000313" key="7">
    <source>
        <dbReference type="EnsemblMetazoa" id="ADIR001060-PA"/>
    </source>
</evidence>
<feature type="transmembrane region" description="Helical" evidence="6">
    <location>
        <begin position="176"/>
        <end position="195"/>
    </location>
</feature>
<keyword evidence="2 6" id="KW-0812">Transmembrane</keyword>
<evidence type="ECO:0000256" key="6">
    <source>
        <dbReference type="SAM" id="Phobius"/>
    </source>
</evidence>
<comment type="subcellular location">
    <subcellularLocation>
        <location evidence="1">Membrane</location>
    </subcellularLocation>
</comment>
<dbReference type="STRING" id="7168.A0A182N0A5"/>